<feature type="binding site" evidence="5">
    <location>
        <position position="159"/>
    </location>
    <ligand>
        <name>S-adenosyl-L-methionine</name>
        <dbReference type="ChEBI" id="CHEBI:59789"/>
    </ligand>
</feature>
<protein>
    <recommendedName>
        <fullName evidence="5">Protein N-terminal and lysine N-methyltransferase EFM7</fullName>
        <ecNumber evidence="5">2.1.1.-</ecNumber>
    </recommendedName>
    <alternativeName>
        <fullName evidence="5">Elongation factor methyltransferase 7</fullName>
    </alternativeName>
</protein>
<evidence type="ECO:0000313" key="7">
    <source>
        <dbReference type="Proteomes" id="UP000243052"/>
    </source>
</evidence>
<feature type="binding site" evidence="5">
    <location>
        <position position="112"/>
    </location>
    <ligand>
        <name>S-adenosyl-L-methionine</name>
        <dbReference type="ChEBI" id="CHEBI:59789"/>
    </ligand>
</feature>
<dbReference type="InterPro" id="IPR029063">
    <property type="entry name" value="SAM-dependent_MTases_sf"/>
</dbReference>
<comment type="function">
    <text evidence="5">S-adenosyl-L-methionine-dependent protein methyltransferase that trimethylates the N-terminal glycine 'Gly-2' of elongation factor 1-alpha, before also catalyzing the mono- and dimethylation of 'Lys-3'.</text>
</comment>
<organism evidence="6 7">
    <name type="scientific">Eremothecium sinecaudum</name>
    <dbReference type="NCBI Taxonomy" id="45286"/>
    <lineage>
        <taxon>Eukaryota</taxon>
        <taxon>Fungi</taxon>
        <taxon>Dikarya</taxon>
        <taxon>Ascomycota</taxon>
        <taxon>Saccharomycotina</taxon>
        <taxon>Saccharomycetes</taxon>
        <taxon>Saccharomycetales</taxon>
        <taxon>Saccharomycetaceae</taxon>
        <taxon>Eremothecium</taxon>
    </lineage>
</organism>
<dbReference type="GO" id="GO:0016279">
    <property type="term" value="F:protein-lysine N-methyltransferase activity"/>
    <property type="evidence" value="ECO:0007669"/>
    <property type="project" value="UniProtKB-UniRule"/>
</dbReference>
<comment type="subcellular location">
    <subcellularLocation>
        <location evidence="5">Cytoplasm</location>
    </subcellularLocation>
</comment>
<keyword evidence="3 5" id="KW-0808">Transferase</keyword>
<dbReference type="GO" id="GO:0071885">
    <property type="term" value="F:N-terminal protein N-methyltransferase activity"/>
    <property type="evidence" value="ECO:0007669"/>
    <property type="project" value="UniProtKB-UniRule"/>
</dbReference>
<proteinExistence type="inferred from homology"/>
<dbReference type="Proteomes" id="UP000243052">
    <property type="component" value="Chromosome viii"/>
</dbReference>
<dbReference type="AlphaFoldDB" id="A0A0X8HWV0"/>
<dbReference type="HAMAP" id="MF_03223">
    <property type="entry name" value="Methyltr_EFM7"/>
    <property type="match status" value="1"/>
</dbReference>
<dbReference type="PANTHER" id="PTHR14614:SF10">
    <property type="entry name" value="PROTEIN N-TERMINAL AND LYSINE N-METHYLTRANSFERASE EFM7"/>
    <property type="match status" value="1"/>
</dbReference>
<comment type="similarity">
    <text evidence="5">Belongs to the class I-like SAM-binding methyltransferase superfamily. EFM7 family.</text>
</comment>
<sequence>MGDLEDIELESGLFEEPEDFYAKESENHFAEYVREIISEKSKSRKSKIPVRLVGSSPLWGHILWNSGIYTAMHLDKNVEECLDKCVLELGAAGALPSLVAGLIGAKKVVSTDYPDADLISNIQYNVDHVLYDGEELSTDEAIKSKQLQQRNVVVEGYIWGGSYEPLLAHLPNGKDKDAKFDLIILSDLVFNHTEHHKLLKTTKDLLASDGRALVVFSPHRPWLLDEDLRFFETAKEYGLKTEVIEVANWKPMFEKDAGSEEIRARVYAHYLTHE</sequence>
<dbReference type="GO" id="GO:0005737">
    <property type="term" value="C:cytoplasm"/>
    <property type="evidence" value="ECO:0007669"/>
    <property type="project" value="UniProtKB-SubCell"/>
</dbReference>
<dbReference type="InterPro" id="IPR025784">
    <property type="entry name" value="EFM7"/>
</dbReference>
<dbReference type="PROSITE" id="PS51560">
    <property type="entry name" value="SAM_MT_NNT1"/>
    <property type="match status" value="1"/>
</dbReference>
<dbReference type="InterPro" id="IPR019410">
    <property type="entry name" value="Methyltransf_16"/>
</dbReference>
<keyword evidence="4 5" id="KW-0949">S-adenosyl-L-methionine</keyword>
<evidence type="ECO:0000256" key="3">
    <source>
        <dbReference type="ARBA" id="ARBA00022679"/>
    </source>
</evidence>
<keyword evidence="1 5" id="KW-0963">Cytoplasm</keyword>
<dbReference type="GO" id="GO:0032259">
    <property type="term" value="P:methylation"/>
    <property type="evidence" value="ECO:0007669"/>
    <property type="project" value="UniProtKB-KW"/>
</dbReference>
<keyword evidence="7" id="KW-1185">Reference proteome</keyword>
<dbReference type="EMBL" id="CP014248">
    <property type="protein sequence ID" value="AMD22883.1"/>
    <property type="molecule type" value="Genomic_DNA"/>
</dbReference>
<dbReference type="STRING" id="45286.A0A0X8HWV0"/>
<dbReference type="Gene3D" id="3.40.50.150">
    <property type="entry name" value="Vaccinia Virus protein VP39"/>
    <property type="match status" value="1"/>
</dbReference>
<evidence type="ECO:0000256" key="2">
    <source>
        <dbReference type="ARBA" id="ARBA00022603"/>
    </source>
</evidence>
<reference evidence="6 7" key="1">
    <citation type="submission" date="2016-01" db="EMBL/GenBank/DDBJ databases">
        <title>Genome sequence of the yeast Holleya sinecauda.</title>
        <authorList>
            <person name="Dietrich F.S."/>
        </authorList>
    </citation>
    <scope>NUCLEOTIDE SEQUENCE [LARGE SCALE GENOMIC DNA]</scope>
    <source>
        <strain evidence="6 7">ATCC 58844</strain>
    </source>
</reference>
<feature type="binding site" evidence="5">
    <location>
        <position position="186"/>
    </location>
    <ligand>
        <name>S-adenosyl-L-methionine</name>
        <dbReference type="ChEBI" id="CHEBI:59789"/>
    </ligand>
</feature>
<dbReference type="OrthoDB" id="46564at2759"/>
<evidence type="ECO:0000256" key="1">
    <source>
        <dbReference type="ARBA" id="ARBA00022490"/>
    </source>
</evidence>
<evidence type="ECO:0000256" key="4">
    <source>
        <dbReference type="ARBA" id="ARBA00022691"/>
    </source>
</evidence>
<dbReference type="EC" id="2.1.1.-" evidence="5"/>
<feature type="binding site" evidence="5">
    <location>
        <position position="64"/>
    </location>
    <ligand>
        <name>S-adenosyl-L-methionine</name>
        <dbReference type="ChEBI" id="CHEBI:59789"/>
    </ligand>
</feature>
<dbReference type="Pfam" id="PF10294">
    <property type="entry name" value="Methyltransf_16"/>
    <property type="match status" value="1"/>
</dbReference>
<name>A0A0X8HWV0_9SACH</name>
<accession>A0A0X8HWV0</accession>
<keyword evidence="2 5" id="KW-0489">Methyltransferase</keyword>
<gene>
    <name evidence="5" type="primary">EFM7</name>
    <name evidence="6" type="ORF">AW171_hschr84943</name>
</gene>
<evidence type="ECO:0000313" key="6">
    <source>
        <dbReference type="EMBL" id="AMD22883.1"/>
    </source>
</evidence>
<dbReference type="PANTHER" id="PTHR14614">
    <property type="entry name" value="HEPATOCELLULAR CARCINOMA-ASSOCIATED ANTIGEN"/>
    <property type="match status" value="1"/>
</dbReference>
<dbReference type="SUPFAM" id="SSF53335">
    <property type="entry name" value="S-adenosyl-L-methionine-dependent methyltransferases"/>
    <property type="match status" value="1"/>
</dbReference>
<evidence type="ECO:0000256" key="5">
    <source>
        <dbReference type="HAMAP-Rule" id="MF_03223"/>
    </source>
</evidence>
<feature type="binding site" evidence="5">
    <location>
        <begin position="90"/>
        <end position="92"/>
    </location>
    <ligand>
        <name>S-adenosyl-L-methionine</name>
        <dbReference type="ChEBI" id="CHEBI:59789"/>
    </ligand>
</feature>